<organism evidence="1">
    <name type="scientific">marine metagenome</name>
    <dbReference type="NCBI Taxonomy" id="408172"/>
    <lineage>
        <taxon>unclassified sequences</taxon>
        <taxon>metagenomes</taxon>
        <taxon>ecological metagenomes</taxon>
    </lineage>
</organism>
<dbReference type="EMBL" id="UINC01000532">
    <property type="protein sequence ID" value="SUZ56929.1"/>
    <property type="molecule type" value="Genomic_DNA"/>
</dbReference>
<protein>
    <submittedName>
        <fullName evidence="1">Uncharacterized protein</fullName>
    </submittedName>
</protein>
<proteinExistence type="predicted"/>
<sequence length="122" mass="13524">MLIGDMSKKTYDTFYVPESVGSPYIPTQDDFVIPNGIKSVLGFGGVLSSSELFVVIMFSKASIPADAVNKFSAIGAGVKEAVEPFVGNKVFAYNRDSDRRDHWIKHRSLQNHWRNTPSKRAA</sequence>
<name>A0A381NRH0_9ZZZZ</name>
<gene>
    <name evidence="1" type="ORF">METZ01_LOCUS9783</name>
</gene>
<reference evidence="1" key="1">
    <citation type="submission" date="2018-05" db="EMBL/GenBank/DDBJ databases">
        <authorList>
            <person name="Lanie J.A."/>
            <person name="Ng W.-L."/>
            <person name="Kazmierczak K.M."/>
            <person name="Andrzejewski T.M."/>
            <person name="Davidsen T.M."/>
            <person name="Wayne K.J."/>
            <person name="Tettelin H."/>
            <person name="Glass J.I."/>
            <person name="Rusch D."/>
            <person name="Podicherti R."/>
            <person name="Tsui H.-C.T."/>
            <person name="Winkler M.E."/>
        </authorList>
    </citation>
    <scope>NUCLEOTIDE SEQUENCE</scope>
</reference>
<accession>A0A381NRH0</accession>
<evidence type="ECO:0000313" key="1">
    <source>
        <dbReference type="EMBL" id="SUZ56929.1"/>
    </source>
</evidence>
<dbReference type="AlphaFoldDB" id="A0A381NRH0"/>